<evidence type="ECO:0008006" key="3">
    <source>
        <dbReference type="Google" id="ProtNLM"/>
    </source>
</evidence>
<accession>I0WI38</accession>
<reference evidence="1 2" key="1">
    <citation type="journal article" date="2012" name="J. Bacteriol.">
        <title>Genome Sequence of the Halotolerant Bacterium Imtechella halotolerans K1T.</title>
        <authorList>
            <person name="Kumar S."/>
            <person name="Vikram S."/>
            <person name="Subramanian S."/>
            <person name="Raghava G.P."/>
            <person name="Pinnaka A.K."/>
        </authorList>
    </citation>
    <scope>NUCLEOTIDE SEQUENCE [LARGE SCALE GENOMIC DNA]</scope>
    <source>
        <strain evidence="1 2">K1</strain>
    </source>
</reference>
<dbReference type="AlphaFoldDB" id="I0WI38"/>
<dbReference type="RefSeq" id="WP_008237649.1">
    <property type="nucleotide sequence ID" value="NZ_AJJU01000003.1"/>
</dbReference>
<dbReference type="EMBL" id="AJJU01000003">
    <property type="protein sequence ID" value="EID76054.1"/>
    <property type="molecule type" value="Genomic_DNA"/>
</dbReference>
<gene>
    <name evidence="1" type="ORF">W5A_03889</name>
</gene>
<protein>
    <recommendedName>
        <fullName evidence="3">Membrane or secreted protein</fullName>
    </recommendedName>
</protein>
<dbReference type="STRING" id="946077.W5A_03889"/>
<sequence length="222" mass="24964">MKKKLVLGALFVLPIVVYLFFASGVYNFAKLPVLTANVSDIDAFATKEGQSESLNGKISILCFLGDNSEVKKTNAFNLHEKIYKRFGGFNDLQFIMLFPDGTNKKVEELMQELGQYSDVSGWKLLYGTPEELQLMHSSLKTGGSLDSHSATPYAYIIDTELNLRGRTDDEDYGKLYGYDATSVADLNNKMIDDVKVILAEYRLALKKYDKTSTRDSYLKKTN</sequence>
<organism evidence="1 2">
    <name type="scientific">Imtechella halotolerans K1</name>
    <dbReference type="NCBI Taxonomy" id="946077"/>
    <lineage>
        <taxon>Bacteria</taxon>
        <taxon>Pseudomonadati</taxon>
        <taxon>Bacteroidota</taxon>
        <taxon>Flavobacteriia</taxon>
        <taxon>Flavobacteriales</taxon>
        <taxon>Flavobacteriaceae</taxon>
        <taxon>Imtechella</taxon>
    </lineage>
</organism>
<evidence type="ECO:0000313" key="1">
    <source>
        <dbReference type="EMBL" id="EID76054.1"/>
    </source>
</evidence>
<keyword evidence="2" id="KW-1185">Reference proteome</keyword>
<proteinExistence type="predicted"/>
<dbReference type="PATRIC" id="fig|946077.3.peg.791"/>
<dbReference type="eggNOG" id="ENOG5030HX5">
    <property type="taxonomic scope" value="Bacteria"/>
</dbReference>
<dbReference type="Proteomes" id="UP000005938">
    <property type="component" value="Unassembled WGS sequence"/>
</dbReference>
<comment type="caution">
    <text evidence="1">The sequence shown here is derived from an EMBL/GenBank/DDBJ whole genome shotgun (WGS) entry which is preliminary data.</text>
</comment>
<dbReference type="OrthoDB" id="1437325at2"/>
<evidence type="ECO:0000313" key="2">
    <source>
        <dbReference type="Proteomes" id="UP000005938"/>
    </source>
</evidence>
<dbReference type="Gene3D" id="3.40.30.10">
    <property type="entry name" value="Glutaredoxin"/>
    <property type="match status" value="1"/>
</dbReference>
<name>I0WI38_9FLAO</name>